<protein>
    <submittedName>
        <fullName evidence="1">Energy-coupling factor transporter ATP-binding protein EcfA2</fullName>
    </submittedName>
</protein>
<evidence type="ECO:0000313" key="1">
    <source>
        <dbReference type="EMBL" id="MBB4675186.1"/>
    </source>
</evidence>
<keyword evidence="1" id="KW-0067">ATP-binding</keyword>
<dbReference type="RefSeq" id="WP_185001200.1">
    <property type="nucleotide sequence ID" value="NZ_BAAAUI010000053.1"/>
</dbReference>
<dbReference type="Proteomes" id="UP000533598">
    <property type="component" value="Unassembled WGS sequence"/>
</dbReference>
<name>A0A7W7FQP8_9PSEU</name>
<sequence length="194" mass="21461">MHGAEIEQAAGLLLAAPPRLGAVRLLAVDGPSGSGKSTLADALATELRGRGHHTALVRSDEFATWDDPVSWWPRLTEGVLEPLRRAESGRYQRTAWTGGLPHPGDWITLPVPEILLLEGVSTGRRSLTPLLSALVWVELADPGRRLERAVTRDGDMCRNPLLRWQRFERGWFGVDDTRERADLRVNADGHRKIG</sequence>
<dbReference type="InterPro" id="IPR027417">
    <property type="entry name" value="P-loop_NTPase"/>
</dbReference>
<evidence type="ECO:0000313" key="2">
    <source>
        <dbReference type="Proteomes" id="UP000533598"/>
    </source>
</evidence>
<dbReference type="SUPFAM" id="SSF52540">
    <property type="entry name" value="P-loop containing nucleoside triphosphate hydrolases"/>
    <property type="match status" value="1"/>
</dbReference>
<keyword evidence="1" id="KW-0547">Nucleotide-binding</keyword>
<organism evidence="1 2">
    <name type="scientific">Crossiella cryophila</name>
    <dbReference type="NCBI Taxonomy" id="43355"/>
    <lineage>
        <taxon>Bacteria</taxon>
        <taxon>Bacillati</taxon>
        <taxon>Actinomycetota</taxon>
        <taxon>Actinomycetes</taxon>
        <taxon>Pseudonocardiales</taxon>
        <taxon>Pseudonocardiaceae</taxon>
        <taxon>Crossiella</taxon>
    </lineage>
</organism>
<accession>A0A7W7FQP8</accession>
<dbReference type="GO" id="GO:0005524">
    <property type="term" value="F:ATP binding"/>
    <property type="evidence" value="ECO:0007669"/>
    <property type="project" value="UniProtKB-KW"/>
</dbReference>
<dbReference type="AlphaFoldDB" id="A0A7W7FQP8"/>
<keyword evidence="2" id="KW-1185">Reference proteome</keyword>
<dbReference type="Pfam" id="PF03308">
    <property type="entry name" value="MeaB"/>
    <property type="match status" value="1"/>
</dbReference>
<reference evidence="1 2" key="1">
    <citation type="submission" date="2020-08" db="EMBL/GenBank/DDBJ databases">
        <title>Sequencing the genomes of 1000 actinobacteria strains.</title>
        <authorList>
            <person name="Klenk H.-P."/>
        </authorList>
    </citation>
    <scope>NUCLEOTIDE SEQUENCE [LARGE SCALE GENOMIC DNA]</scope>
    <source>
        <strain evidence="1 2">DSM 44230</strain>
    </source>
</reference>
<dbReference type="EMBL" id="JACHMH010000001">
    <property type="protein sequence ID" value="MBB4675186.1"/>
    <property type="molecule type" value="Genomic_DNA"/>
</dbReference>
<dbReference type="Gene3D" id="3.40.50.300">
    <property type="entry name" value="P-loop containing nucleotide triphosphate hydrolases"/>
    <property type="match status" value="1"/>
</dbReference>
<comment type="caution">
    <text evidence="1">The sequence shown here is derived from an EMBL/GenBank/DDBJ whole genome shotgun (WGS) entry which is preliminary data.</text>
</comment>
<gene>
    <name evidence="1" type="ORF">HNR67_001304</name>
</gene>
<proteinExistence type="predicted"/>